<dbReference type="InterPro" id="IPR051611">
    <property type="entry name" value="ECF_transporter_component"/>
</dbReference>
<evidence type="ECO:0000256" key="3">
    <source>
        <dbReference type="ARBA" id="ARBA00022692"/>
    </source>
</evidence>
<keyword evidence="8" id="KW-1185">Reference proteome</keyword>
<comment type="subcellular location">
    <subcellularLocation>
        <location evidence="1">Membrane</location>
        <topology evidence="1">Multi-pass membrane protein</topology>
    </subcellularLocation>
</comment>
<comment type="caution">
    <text evidence="7">The sequence shown here is derived from an EMBL/GenBank/DDBJ whole genome shotgun (WGS) entry which is preliminary data.</text>
</comment>
<feature type="transmembrane region" description="Helical" evidence="6">
    <location>
        <begin position="147"/>
        <end position="165"/>
    </location>
</feature>
<protein>
    <submittedName>
        <fullName evidence="7">Energy-coupling factor transport system permease protein</fullName>
    </submittedName>
</protein>
<evidence type="ECO:0000313" key="8">
    <source>
        <dbReference type="Proteomes" id="UP000317043"/>
    </source>
</evidence>
<dbReference type="RefSeq" id="WP_142035392.1">
    <property type="nucleotide sequence ID" value="NZ_JBHTGS010000001.1"/>
</dbReference>
<evidence type="ECO:0000256" key="5">
    <source>
        <dbReference type="ARBA" id="ARBA00023136"/>
    </source>
</evidence>
<reference evidence="7 8" key="1">
    <citation type="submission" date="2019-06" db="EMBL/GenBank/DDBJ databases">
        <title>Sequencing the genomes of 1000 actinobacteria strains.</title>
        <authorList>
            <person name="Klenk H.-P."/>
        </authorList>
    </citation>
    <scope>NUCLEOTIDE SEQUENCE [LARGE SCALE GENOMIC DNA]</scope>
    <source>
        <strain evidence="7 8">DSM 45928</strain>
    </source>
</reference>
<proteinExistence type="predicted"/>
<keyword evidence="2" id="KW-1003">Cell membrane</keyword>
<evidence type="ECO:0000256" key="2">
    <source>
        <dbReference type="ARBA" id="ARBA00022475"/>
    </source>
</evidence>
<feature type="transmembrane region" description="Helical" evidence="6">
    <location>
        <begin position="106"/>
        <end position="127"/>
    </location>
</feature>
<feature type="transmembrane region" description="Helical" evidence="6">
    <location>
        <begin position="69"/>
        <end position="86"/>
    </location>
</feature>
<dbReference type="Proteomes" id="UP000317043">
    <property type="component" value="Unassembled WGS sequence"/>
</dbReference>
<keyword evidence="4 6" id="KW-1133">Transmembrane helix</keyword>
<name>A0A543ASB2_9ACTN</name>
<keyword evidence="3 6" id="KW-0812">Transmembrane</keyword>
<sequence>MLDLRPSAPPGSFIAGRNPAAKLVVAAMISLTVLTSVDWLTPGLMLAMCLALLPLCGVDARLLLRRVRYLLLAAGSVAVVSTLFAADKTGTVWWEFGPILITSSAAETGVSLALRVLAVAIPGVLIFTTTDPTELADSLVQQWRMPARFAIGALAALRLLPMLTVEWRMLAMARRARGLDSGGNPIAAVKLFASTMFGLLVSAIRRATRLATAMDARGFDSQVPRTVARPQRVRRADWVMVLIVLVVCGAVLAVSIGSGVHRPLWE</sequence>
<evidence type="ECO:0000256" key="6">
    <source>
        <dbReference type="SAM" id="Phobius"/>
    </source>
</evidence>
<evidence type="ECO:0000256" key="4">
    <source>
        <dbReference type="ARBA" id="ARBA00022989"/>
    </source>
</evidence>
<dbReference type="GO" id="GO:0005886">
    <property type="term" value="C:plasma membrane"/>
    <property type="evidence" value="ECO:0007669"/>
    <property type="project" value="UniProtKB-ARBA"/>
</dbReference>
<dbReference type="InParanoid" id="A0A543ASB2"/>
<evidence type="ECO:0000256" key="1">
    <source>
        <dbReference type="ARBA" id="ARBA00004141"/>
    </source>
</evidence>
<dbReference type="OrthoDB" id="6400at2"/>
<dbReference type="InterPro" id="IPR003339">
    <property type="entry name" value="ABC/ECF_trnsptr_transmembrane"/>
</dbReference>
<dbReference type="CDD" id="cd16914">
    <property type="entry name" value="EcfT"/>
    <property type="match status" value="1"/>
</dbReference>
<evidence type="ECO:0000313" key="7">
    <source>
        <dbReference type="EMBL" id="TQL75473.1"/>
    </source>
</evidence>
<dbReference type="AlphaFoldDB" id="A0A543ASB2"/>
<feature type="transmembrane region" description="Helical" evidence="6">
    <location>
        <begin position="43"/>
        <end position="62"/>
    </location>
</feature>
<feature type="transmembrane region" description="Helical" evidence="6">
    <location>
        <begin position="238"/>
        <end position="260"/>
    </location>
</feature>
<dbReference type="Pfam" id="PF02361">
    <property type="entry name" value="CbiQ"/>
    <property type="match status" value="1"/>
</dbReference>
<dbReference type="PANTHER" id="PTHR34857:SF2">
    <property type="entry name" value="SLL0384 PROTEIN"/>
    <property type="match status" value="1"/>
</dbReference>
<dbReference type="EMBL" id="VFOW01000001">
    <property type="protein sequence ID" value="TQL75473.1"/>
    <property type="molecule type" value="Genomic_DNA"/>
</dbReference>
<organism evidence="7 8">
    <name type="scientific">Stackebrandtia endophytica</name>
    <dbReference type="NCBI Taxonomy" id="1496996"/>
    <lineage>
        <taxon>Bacteria</taxon>
        <taxon>Bacillati</taxon>
        <taxon>Actinomycetota</taxon>
        <taxon>Actinomycetes</taxon>
        <taxon>Glycomycetales</taxon>
        <taxon>Glycomycetaceae</taxon>
        <taxon>Stackebrandtia</taxon>
    </lineage>
</organism>
<gene>
    <name evidence="7" type="ORF">FB566_0978</name>
</gene>
<dbReference type="PANTHER" id="PTHR34857">
    <property type="entry name" value="SLL0384 PROTEIN"/>
    <property type="match status" value="1"/>
</dbReference>
<dbReference type="FunCoup" id="A0A543ASB2">
    <property type="interactions" value="47"/>
</dbReference>
<keyword evidence="5 6" id="KW-0472">Membrane</keyword>
<feature type="transmembrane region" description="Helical" evidence="6">
    <location>
        <begin position="185"/>
        <end position="204"/>
    </location>
</feature>
<accession>A0A543ASB2</accession>